<dbReference type="PANTHER" id="PTHR24198:SF165">
    <property type="entry name" value="ANKYRIN REPEAT-CONTAINING PROTEIN-RELATED"/>
    <property type="match status" value="1"/>
</dbReference>
<evidence type="ECO:0000313" key="5">
    <source>
        <dbReference type="EMBL" id="KAL2840495.1"/>
    </source>
</evidence>
<dbReference type="SUPFAM" id="SSF48403">
    <property type="entry name" value="Ankyrin repeat"/>
    <property type="match status" value="1"/>
</dbReference>
<dbReference type="PANTHER" id="PTHR24198">
    <property type="entry name" value="ANKYRIN REPEAT AND PROTEIN KINASE DOMAIN-CONTAINING PROTEIN"/>
    <property type="match status" value="1"/>
</dbReference>
<dbReference type="InterPro" id="IPR036770">
    <property type="entry name" value="Ankyrin_rpt-contain_sf"/>
</dbReference>
<comment type="caution">
    <text evidence="5">The sequence shown here is derived from an EMBL/GenBank/DDBJ whole genome shotgun (WGS) entry which is preliminary data.</text>
</comment>
<dbReference type="Gene3D" id="3.40.50.150">
    <property type="entry name" value="Vaccinia Virus protein VP39"/>
    <property type="match status" value="1"/>
</dbReference>
<dbReference type="SMART" id="SM00248">
    <property type="entry name" value="ANK"/>
    <property type="match status" value="7"/>
</dbReference>
<dbReference type="EMBL" id="JBFXLU010000120">
    <property type="protein sequence ID" value="KAL2840495.1"/>
    <property type="molecule type" value="Genomic_DNA"/>
</dbReference>
<dbReference type="Pfam" id="PF12796">
    <property type="entry name" value="Ank_2"/>
    <property type="match status" value="2"/>
</dbReference>
<evidence type="ECO:0000256" key="3">
    <source>
        <dbReference type="PROSITE-ProRule" id="PRU00023"/>
    </source>
</evidence>
<reference evidence="5 6" key="1">
    <citation type="submission" date="2024-07" db="EMBL/GenBank/DDBJ databases">
        <title>Section-level genome sequencing and comparative genomics of Aspergillus sections Usti and Cavernicolus.</title>
        <authorList>
            <consortium name="Lawrence Berkeley National Laboratory"/>
            <person name="Nybo J.L."/>
            <person name="Vesth T.C."/>
            <person name="Theobald S."/>
            <person name="Frisvad J.C."/>
            <person name="Larsen T.O."/>
            <person name="Kjaerboelling I."/>
            <person name="Rothschild-Mancinelli K."/>
            <person name="Lyhne E.K."/>
            <person name="Kogle M.E."/>
            <person name="Barry K."/>
            <person name="Clum A."/>
            <person name="Na H."/>
            <person name="Ledsgaard L."/>
            <person name="Lin J."/>
            <person name="Lipzen A."/>
            <person name="Kuo A."/>
            <person name="Riley R."/>
            <person name="Mondo S."/>
            <person name="Labutti K."/>
            <person name="Haridas S."/>
            <person name="Pangalinan J."/>
            <person name="Salamov A.A."/>
            <person name="Simmons B.A."/>
            <person name="Magnuson J.K."/>
            <person name="Chen J."/>
            <person name="Drula E."/>
            <person name="Henrissat B."/>
            <person name="Wiebenga A."/>
            <person name="Lubbers R.J."/>
            <person name="Gomes A.C."/>
            <person name="Makela M.R."/>
            <person name="Stajich J."/>
            <person name="Grigoriev I.V."/>
            <person name="Mortensen U.H."/>
            <person name="De Vries R.P."/>
            <person name="Baker S.E."/>
            <person name="Andersen M.R."/>
        </authorList>
    </citation>
    <scope>NUCLEOTIDE SEQUENCE [LARGE SCALE GENOMIC DNA]</scope>
    <source>
        <strain evidence="5 6">CBS 123904</strain>
    </source>
</reference>
<evidence type="ECO:0000256" key="1">
    <source>
        <dbReference type="ARBA" id="ARBA00022737"/>
    </source>
</evidence>
<keyword evidence="2 3" id="KW-0040">ANK repeat</keyword>
<organism evidence="5 6">
    <name type="scientific">Aspergillus pseudoustus</name>
    <dbReference type="NCBI Taxonomy" id="1810923"/>
    <lineage>
        <taxon>Eukaryota</taxon>
        <taxon>Fungi</taxon>
        <taxon>Dikarya</taxon>
        <taxon>Ascomycota</taxon>
        <taxon>Pezizomycotina</taxon>
        <taxon>Eurotiomycetes</taxon>
        <taxon>Eurotiomycetidae</taxon>
        <taxon>Eurotiales</taxon>
        <taxon>Aspergillaceae</taxon>
        <taxon>Aspergillus</taxon>
        <taxon>Aspergillus subgen. Nidulantes</taxon>
    </lineage>
</organism>
<proteinExistence type="predicted"/>
<feature type="repeat" description="ANK" evidence="3">
    <location>
        <begin position="472"/>
        <end position="504"/>
    </location>
</feature>
<evidence type="ECO:0000256" key="2">
    <source>
        <dbReference type="ARBA" id="ARBA00023043"/>
    </source>
</evidence>
<keyword evidence="6" id="KW-1185">Reference proteome</keyword>
<accession>A0ABR4JKG4</accession>
<gene>
    <name evidence="5" type="ORF">BJY01DRAFT_249959</name>
</gene>
<dbReference type="Proteomes" id="UP001610446">
    <property type="component" value="Unassembled WGS sequence"/>
</dbReference>
<evidence type="ECO:0000313" key="6">
    <source>
        <dbReference type="Proteomes" id="UP001610446"/>
    </source>
</evidence>
<dbReference type="PROSITE" id="PS50297">
    <property type="entry name" value="ANK_REP_REGION"/>
    <property type="match status" value="2"/>
</dbReference>
<feature type="domain" description="Histidine-specific methyltransferase SAM-dependent" evidence="4">
    <location>
        <begin position="11"/>
        <end position="242"/>
    </location>
</feature>
<feature type="repeat" description="ANK" evidence="3">
    <location>
        <begin position="762"/>
        <end position="783"/>
    </location>
</feature>
<dbReference type="PROSITE" id="PS50088">
    <property type="entry name" value="ANK_REPEAT"/>
    <property type="match status" value="2"/>
</dbReference>
<sequence>MARGIERLRSTIRSNVEYYPFTREVEVLEREAQSISQHIPENALVVEIGTGQQAKSMILLCELLRQQKHVSYCCVDSNAADLKLDFTGMHEYLHGKGLPGAISCQGFIASLLDFASWLTGLPADDKRPVTFLIMGSTVALNREEDEAASLLSHLVRASQATGRTCNILFSVNGCRDKDKVQSLLFDEGTVEMRHALVLNALNAANAALGYRAFAVSAPAGSVNKWEGGGLWDAADATVRQFARCLILPPEIISDILSLVAPSWCWGRLGWDSDRGRGIVADHVRKSIKFIGTDIDPSVLGTFDDLVIDLVLAKLRAGKLHRDLPLRRGAPRSSTIAFVERLLRALVTRTAAAPLISHDNGSSLVRTIVEGAALSADFFTSGESEPRQIGSDTVAEEANGLRDLYTEALISTLTIIIGPSVVLDILQPGQVHGADMFGPVYEDKQQWHIAALMGAAFLGRIHDLKRIPSLVGNGDNAVHFAALAGHTEAVEWLIDKGVDCDLMNNDGLTPLYLAASAGHAGVVGALFTAKPGGLRTEIKDSIDRAPIHYAVERGYADVVQEFLSRENTDMEIQDGLGNPVLGRVITPLVLAAVTGRDAFFHAILARCGMPDPETVPRRTMCRVVIRGGNLAITKTVMEIEMRSGENRNWLLAGETLCYAADWASDDVFGYLLSFGDAEIHYVPWGSEEPLEPTVLRAAIRSNKLGHVRAILGHPRFDAVRIFAPDTPRRSPLPYLTQPDGLDPAIMAALLAHPAFDANVADMSGRTPLHDAASTGQVKLVNLLLAHPGIEIAPVDSQGKTPVCEAAERGHAVVVRALLDKAGSAVWDATPFYKSPLAFAVSAGKVKIVRVLLEPKYRVPRDLVHLEMGEAERILAENMAHLADWRRGV</sequence>
<evidence type="ECO:0000259" key="4">
    <source>
        <dbReference type="Pfam" id="PF10017"/>
    </source>
</evidence>
<keyword evidence="1" id="KW-0677">Repeat</keyword>
<protein>
    <recommendedName>
        <fullName evidence="4">Histidine-specific methyltransferase SAM-dependent domain-containing protein</fullName>
    </recommendedName>
</protein>
<name>A0ABR4JKG4_9EURO</name>
<dbReference type="Pfam" id="PF00023">
    <property type="entry name" value="Ank"/>
    <property type="match status" value="1"/>
</dbReference>
<dbReference type="InterPro" id="IPR029063">
    <property type="entry name" value="SAM-dependent_MTases_sf"/>
</dbReference>
<dbReference type="InterPro" id="IPR019257">
    <property type="entry name" value="MeTrfase_dom"/>
</dbReference>
<dbReference type="InterPro" id="IPR002110">
    <property type="entry name" value="Ankyrin_rpt"/>
</dbReference>
<dbReference type="Pfam" id="PF10017">
    <property type="entry name" value="Methyltransf_33"/>
    <property type="match status" value="1"/>
</dbReference>
<dbReference type="Gene3D" id="1.25.40.20">
    <property type="entry name" value="Ankyrin repeat-containing domain"/>
    <property type="match status" value="2"/>
</dbReference>